<feature type="domain" description="4Fe-4S ferredoxin-type" evidence="5">
    <location>
        <begin position="232"/>
        <end position="261"/>
    </location>
</feature>
<dbReference type="GO" id="GO:0051539">
    <property type="term" value="F:4 iron, 4 sulfur cluster binding"/>
    <property type="evidence" value="ECO:0007669"/>
    <property type="project" value="InterPro"/>
</dbReference>
<reference evidence="6 7" key="1">
    <citation type="submission" date="2013-11" db="EMBL/GenBank/DDBJ databases">
        <title>Metagenomic analysis of a methanogenic consortium involved in long chain n-alkane degradation.</title>
        <authorList>
            <person name="Davidova I.A."/>
            <person name="Callaghan A.V."/>
            <person name="Wawrik B."/>
            <person name="Pruitt S."/>
            <person name="Marks C."/>
            <person name="Duncan K.E."/>
            <person name="Suflita J.M."/>
        </authorList>
    </citation>
    <scope>NUCLEOTIDE SEQUENCE [LARGE SCALE GENOMIC DNA]</scope>
    <source>
        <strain evidence="6 7">SPR</strain>
    </source>
</reference>
<evidence type="ECO:0000259" key="5">
    <source>
        <dbReference type="PROSITE" id="PS51379"/>
    </source>
</evidence>
<sequence>MIEVRLHGRGGQGAVTAAELVAQAAIAEGKYAQGFPSFGPERRGAPVTAFLRVSDTPIALRERVDTPDVVVVLDPTLLGIVDVTHGMRPGGTLIVNLPPDKLSELKDLNEKYNLTLVDASGIAMEALGVPITNTAIIGSLIKATGLCELDALNTPLENRFGKLAAKNIKAMGLAHQRCSQAEALNADAYDQPEDEGFVIEALHPFQEMEIGAEVPHPGNSREFLTGNWRTAGRPVINKDKCVKCGICWVVCPDMAFNENEEGFFDWDERYCKGCGICAEQCPAGAIVMEAE</sequence>
<dbReference type="PANTHER" id="PTHR43366:SF1">
    <property type="entry name" value="PYRUVATE SYNTHASE SUBUNIT PORC"/>
    <property type="match status" value="1"/>
</dbReference>
<dbReference type="InterPro" id="IPR002869">
    <property type="entry name" value="Pyrv_flavodox_OxRed_cen"/>
</dbReference>
<evidence type="ECO:0000256" key="4">
    <source>
        <dbReference type="ARBA" id="ARBA00023014"/>
    </source>
</evidence>
<evidence type="ECO:0000256" key="2">
    <source>
        <dbReference type="ARBA" id="ARBA00023002"/>
    </source>
</evidence>
<dbReference type="PATRIC" id="fig|1429043.3.peg.1132"/>
<accession>A0A0D2K092</accession>
<keyword evidence="4" id="KW-0411">Iron-sulfur</keyword>
<dbReference type="InterPro" id="IPR017900">
    <property type="entry name" value="4Fe4S_Fe_S_CS"/>
</dbReference>
<dbReference type="InterPro" id="IPR019752">
    <property type="entry name" value="Pyrv/ketoisovalerate_OxRed_cat"/>
</dbReference>
<proteinExistence type="predicted"/>
<organism evidence="6 7">
    <name type="scientific">Dethiosulfatarculus sandiegensis</name>
    <dbReference type="NCBI Taxonomy" id="1429043"/>
    <lineage>
        <taxon>Bacteria</taxon>
        <taxon>Pseudomonadati</taxon>
        <taxon>Thermodesulfobacteriota</taxon>
        <taxon>Desulfarculia</taxon>
        <taxon>Desulfarculales</taxon>
        <taxon>Desulfarculaceae</taxon>
        <taxon>Dethiosulfatarculus</taxon>
    </lineage>
</organism>
<keyword evidence="3" id="KW-0408">Iron</keyword>
<dbReference type="Gene3D" id="3.40.920.10">
    <property type="entry name" value="Pyruvate-ferredoxin oxidoreductase, PFOR, domain III"/>
    <property type="match status" value="1"/>
</dbReference>
<dbReference type="InterPro" id="IPR011894">
    <property type="entry name" value="PorC_KorC"/>
</dbReference>
<dbReference type="InterPro" id="IPR017896">
    <property type="entry name" value="4Fe4S_Fe-S-bd"/>
</dbReference>
<dbReference type="PROSITE" id="PS51379">
    <property type="entry name" value="4FE4S_FER_2"/>
    <property type="match status" value="2"/>
</dbReference>
<dbReference type="STRING" id="1429043.X474_05320"/>
<dbReference type="InParanoid" id="A0A0D2K092"/>
<dbReference type="InterPro" id="IPR011898">
    <property type="entry name" value="PorD_KorD"/>
</dbReference>
<dbReference type="NCBIfam" id="TIGR02179">
    <property type="entry name" value="PorD_KorD"/>
    <property type="match status" value="1"/>
</dbReference>
<keyword evidence="1" id="KW-0479">Metal-binding</keyword>
<evidence type="ECO:0000313" key="6">
    <source>
        <dbReference type="EMBL" id="KIX15160.1"/>
    </source>
</evidence>
<name>A0A0D2K092_9BACT</name>
<dbReference type="AlphaFoldDB" id="A0A0D2K092"/>
<dbReference type="EC" id="1.2.7.7" evidence="6"/>
<dbReference type="OrthoDB" id="9794954at2"/>
<keyword evidence="7" id="KW-1185">Reference proteome</keyword>
<dbReference type="Pfam" id="PF14697">
    <property type="entry name" value="Fer4_21"/>
    <property type="match status" value="1"/>
</dbReference>
<dbReference type="EMBL" id="AZAC01000004">
    <property type="protein sequence ID" value="KIX15160.1"/>
    <property type="molecule type" value="Genomic_DNA"/>
</dbReference>
<dbReference type="Gene3D" id="3.30.70.20">
    <property type="match status" value="2"/>
</dbReference>
<comment type="caution">
    <text evidence="6">The sequence shown here is derived from an EMBL/GenBank/DDBJ whole genome shotgun (WGS) entry which is preliminary data.</text>
</comment>
<feature type="domain" description="4Fe-4S ferredoxin-type" evidence="5">
    <location>
        <begin position="262"/>
        <end position="291"/>
    </location>
</feature>
<dbReference type="GO" id="GO:0019164">
    <property type="term" value="F:pyruvate synthase activity"/>
    <property type="evidence" value="ECO:0007669"/>
    <property type="project" value="UniProtKB-EC"/>
</dbReference>
<evidence type="ECO:0000313" key="7">
    <source>
        <dbReference type="Proteomes" id="UP000032233"/>
    </source>
</evidence>
<dbReference type="SUPFAM" id="SSF54862">
    <property type="entry name" value="4Fe-4S ferredoxins"/>
    <property type="match status" value="1"/>
</dbReference>
<dbReference type="GO" id="GO:0046872">
    <property type="term" value="F:metal ion binding"/>
    <property type="evidence" value="ECO:0007669"/>
    <property type="project" value="UniProtKB-KW"/>
</dbReference>
<dbReference type="NCBIfam" id="TIGR02175">
    <property type="entry name" value="PorC_KorC"/>
    <property type="match status" value="1"/>
</dbReference>
<gene>
    <name evidence="6" type="ORF">X474_05320</name>
</gene>
<dbReference type="EC" id="1.2.7.1" evidence="6"/>
<evidence type="ECO:0000256" key="3">
    <source>
        <dbReference type="ARBA" id="ARBA00023004"/>
    </source>
</evidence>
<dbReference type="PANTHER" id="PTHR43366">
    <property type="entry name" value="PYRUVATE SYNTHASE SUBUNIT PORC"/>
    <property type="match status" value="1"/>
</dbReference>
<keyword evidence="2 6" id="KW-0560">Oxidoreductase</keyword>
<protein>
    <submittedName>
        <fullName evidence="6">Pyruvate ferredoxin oxidoreductase subunit gamma</fullName>
        <ecNumber evidence="6">1.2.7.1</ecNumber>
        <ecNumber evidence="6">1.2.7.7</ecNumber>
    </submittedName>
</protein>
<keyword evidence="6" id="KW-0670">Pyruvate</keyword>
<dbReference type="PROSITE" id="PS00198">
    <property type="entry name" value="4FE4S_FER_1"/>
    <property type="match status" value="1"/>
</dbReference>
<dbReference type="Pfam" id="PF01558">
    <property type="entry name" value="POR"/>
    <property type="match status" value="1"/>
</dbReference>
<evidence type="ECO:0000256" key="1">
    <source>
        <dbReference type="ARBA" id="ARBA00022723"/>
    </source>
</evidence>
<dbReference type="InterPro" id="IPR051626">
    <property type="entry name" value="Oxidoreductase_gamma_subunit"/>
</dbReference>
<dbReference type="Proteomes" id="UP000032233">
    <property type="component" value="Unassembled WGS sequence"/>
</dbReference>
<dbReference type="SUPFAM" id="SSF53323">
    <property type="entry name" value="Pyruvate-ferredoxin oxidoreductase, PFOR, domain III"/>
    <property type="match status" value="1"/>
</dbReference>
<dbReference type="GO" id="GO:0043807">
    <property type="term" value="F:3-methyl-2-oxobutanoate dehydrogenase (ferredoxin) activity"/>
    <property type="evidence" value="ECO:0007669"/>
    <property type="project" value="UniProtKB-EC"/>
</dbReference>